<name>A0A533Q6P9_9BACT</name>
<evidence type="ECO:0000313" key="1">
    <source>
        <dbReference type="EMBL" id="TLD39789.1"/>
    </source>
</evidence>
<proteinExistence type="predicted"/>
<dbReference type="Proteomes" id="UP000319783">
    <property type="component" value="Unassembled WGS sequence"/>
</dbReference>
<protein>
    <submittedName>
        <fullName evidence="1">Uncharacterized protein</fullName>
    </submittedName>
</protein>
<gene>
    <name evidence="1" type="ORF">JETT_3951</name>
</gene>
<comment type="caution">
    <text evidence="1">The sequence shown here is derived from an EMBL/GenBank/DDBJ whole genome shotgun (WGS) entry which is preliminary data.</text>
</comment>
<dbReference type="EMBL" id="SULG01000210">
    <property type="protein sequence ID" value="TLD39789.1"/>
    <property type="molecule type" value="Genomic_DNA"/>
</dbReference>
<dbReference type="AlphaFoldDB" id="A0A533Q6P9"/>
<sequence>MLLSLRLRKWHDTLFLDSLIQNTLTIQQYFEQLQNKKTQFRSIG</sequence>
<accession>A0A533Q6P9</accession>
<reference evidence="1 2" key="1">
    <citation type="submission" date="2019-04" db="EMBL/GenBank/DDBJ databases">
        <title>Genome of a novel bacterium Candidatus Jettenia ecosi reconstructed from metagenome of an anammox bioreactor.</title>
        <authorList>
            <person name="Mardanov A.V."/>
            <person name="Beletsky A.V."/>
            <person name="Ravin N.V."/>
            <person name="Botchkova E.A."/>
            <person name="Litti Y.V."/>
            <person name="Nozhevnikova A.N."/>
        </authorList>
    </citation>
    <scope>NUCLEOTIDE SEQUENCE [LARGE SCALE GENOMIC DNA]</scope>
    <source>
        <strain evidence="1">J2</strain>
    </source>
</reference>
<organism evidence="1 2">
    <name type="scientific">Candidatus Jettenia ecosi</name>
    <dbReference type="NCBI Taxonomy" id="2494326"/>
    <lineage>
        <taxon>Bacteria</taxon>
        <taxon>Pseudomonadati</taxon>
        <taxon>Planctomycetota</taxon>
        <taxon>Candidatus Brocadiia</taxon>
        <taxon>Candidatus Brocadiales</taxon>
        <taxon>Candidatus Brocadiaceae</taxon>
        <taxon>Candidatus Jettenia</taxon>
    </lineage>
</organism>
<evidence type="ECO:0000313" key="2">
    <source>
        <dbReference type="Proteomes" id="UP000319783"/>
    </source>
</evidence>